<dbReference type="AlphaFoldDB" id="A0A438JAC5"/>
<dbReference type="GO" id="GO:0007094">
    <property type="term" value="P:mitotic spindle assembly checkpoint signaling"/>
    <property type="evidence" value="ECO:0007669"/>
    <property type="project" value="InterPro"/>
</dbReference>
<evidence type="ECO:0000256" key="4">
    <source>
        <dbReference type="ARBA" id="ARBA00022776"/>
    </source>
</evidence>
<dbReference type="GO" id="GO:0051301">
    <property type="term" value="P:cell division"/>
    <property type="evidence" value="ECO:0007669"/>
    <property type="project" value="UniProtKB-KW"/>
</dbReference>
<evidence type="ECO:0000313" key="10">
    <source>
        <dbReference type="Proteomes" id="UP000288805"/>
    </source>
</evidence>
<feature type="region of interest" description="Disordered" evidence="8">
    <location>
        <begin position="1"/>
        <end position="42"/>
    </location>
</feature>
<name>A0A438JAC5_VITVI</name>
<reference evidence="9 10" key="1">
    <citation type="journal article" date="2018" name="PLoS Genet.">
        <title>Population sequencing reveals clonal diversity and ancestral inbreeding in the grapevine cultivar Chardonnay.</title>
        <authorList>
            <person name="Roach M.J."/>
            <person name="Johnson D.L."/>
            <person name="Bohlmann J."/>
            <person name="van Vuuren H.J."/>
            <person name="Jones S.J."/>
            <person name="Pretorius I.S."/>
            <person name="Schmidt S.A."/>
            <person name="Borneman A.R."/>
        </authorList>
    </citation>
    <scope>NUCLEOTIDE SEQUENCE [LARGE SCALE GENOMIC DNA]</scope>
    <source>
        <strain evidence="10">cv. Chardonnay</strain>
        <tissue evidence="9">Leaf</tissue>
    </source>
</reference>
<evidence type="ECO:0000256" key="3">
    <source>
        <dbReference type="ARBA" id="ARBA00022618"/>
    </source>
</evidence>
<protein>
    <submittedName>
        <fullName evidence="9">Mitotic spindle checkpoint protein MAD1</fullName>
    </submittedName>
</protein>
<comment type="subcellular location">
    <subcellularLocation>
        <location evidence="1">Nucleus</location>
    </subcellularLocation>
</comment>
<keyword evidence="3" id="KW-0132">Cell division</keyword>
<dbReference type="EMBL" id="QGNW01000054">
    <property type="protein sequence ID" value="RVX05853.1"/>
    <property type="molecule type" value="Genomic_DNA"/>
</dbReference>
<dbReference type="PANTHER" id="PTHR23168">
    <property type="entry name" value="MITOTIC SPINDLE ASSEMBLY CHECKPOINT PROTEIN MAD1 MITOTIC ARREST DEFICIENT-LIKE PROTEIN 1"/>
    <property type="match status" value="1"/>
</dbReference>
<accession>A0A438JAC5</accession>
<evidence type="ECO:0000256" key="2">
    <source>
        <dbReference type="ARBA" id="ARBA00008029"/>
    </source>
</evidence>
<dbReference type="Proteomes" id="UP000288805">
    <property type="component" value="Unassembled WGS sequence"/>
</dbReference>
<evidence type="ECO:0000256" key="1">
    <source>
        <dbReference type="ARBA" id="ARBA00004123"/>
    </source>
</evidence>
<keyword evidence="6" id="KW-0131">Cell cycle</keyword>
<dbReference type="InterPro" id="IPR008672">
    <property type="entry name" value="Mad1"/>
</dbReference>
<organism evidence="9 10">
    <name type="scientific">Vitis vinifera</name>
    <name type="common">Grape</name>
    <dbReference type="NCBI Taxonomy" id="29760"/>
    <lineage>
        <taxon>Eukaryota</taxon>
        <taxon>Viridiplantae</taxon>
        <taxon>Streptophyta</taxon>
        <taxon>Embryophyta</taxon>
        <taxon>Tracheophyta</taxon>
        <taxon>Spermatophyta</taxon>
        <taxon>Magnoliopsida</taxon>
        <taxon>eudicotyledons</taxon>
        <taxon>Gunneridae</taxon>
        <taxon>Pentapetalae</taxon>
        <taxon>rosids</taxon>
        <taxon>Vitales</taxon>
        <taxon>Vitaceae</taxon>
        <taxon>Viteae</taxon>
        <taxon>Vitis</taxon>
    </lineage>
</organism>
<dbReference type="GO" id="GO:0005634">
    <property type="term" value="C:nucleus"/>
    <property type="evidence" value="ECO:0007669"/>
    <property type="project" value="UniProtKB-SubCell"/>
</dbReference>
<proteinExistence type="inferred from homology"/>
<evidence type="ECO:0000256" key="7">
    <source>
        <dbReference type="SAM" id="Coils"/>
    </source>
</evidence>
<keyword evidence="7" id="KW-0175">Coiled coil</keyword>
<evidence type="ECO:0000256" key="8">
    <source>
        <dbReference type="SAM" id="MobiDB-lite"/>
    </source>
</evidence>
<feature type="coiled-coil region" evidence="7">
    <location>
        <begin position="154"/>
        <end position="256"/>
    </location>
</feature>
<keyword evidence="4" id="KW-0498">Mitosis</keyword>
<dbReference type="PANTHER" id="PTHR23168:SF0">
    <property type="entry name" value="MITOTIC SPINDLE ASSEMBLY CHECKPOINT PROTEIN MAD1"/>
    <property type="match status" value="1"/>
</dbReference>
<evidence type="ECO:0000256" key="6">
    <source>
        <dbReference type="ARBA" id="ARBA00023306"/>
    </source>
</evidence>
<comment type="caution">
    <text evidence="9">The sequence shown here is derived from an EMBL/GenBank/DDBJ whole genome shotgun (WGS) entry which is preliminary data.</text>
</comment>
<feature type="coiled-coil region" evidence="7">
    <location>
        <begin position="432"/>
        <end position="462"/>
    </location>
</feature>
<feature type="compositionally biased region" description="Basic and acidic residues" evidence="8">
    <location>
        <begin position="12"/>
        <end position="30"/>
    </location>
</feature>
<evidence type="ECO:0000256" key="5">
    <source>
        <dbReference type="ARBA" id="ARBA00023242"/>
    </source>
</evidence>
<evidence type="ECO:0000313" key="9">
    <source>
        <dbReference type="EMBL" id="RVX05853.1"/>
    </source>
</evidence>
<comment type="similarity">
    <text evidence="2">Belongs to the MAD1 family.</text>
</comment>
<keyword evidence="5" id="KW-0539">Nucleus</keyword>
<gene>
    <name evidence="9" type="primary">MAD1_3</name>
    <name evidence="9" type="ORF">CK203_023838</name>
</gene>
<sequence length="620" mass="70391">MILRTPPPRKRRADDSRAPESPGSDRRLVIYEDPVPESSHGPSEQMLCTYQCRQMNAELLGVDCVSLGNYEVKAEFLESLNSAEKQVCDYQSRLEASNENFCKAEADRKKFRDQFFYAEQELAAVKGREKALQEQLLKEVNDSQGRFKKQIQSYSELEGKLQNEMNLRKNAESSAALAEEKASALEGKLSQFSESIEREKKRLQNELAQLKRESKLSVSRISADLERMECRANNAEKESELLKEQLEELKSQLNETGVPSLYLDCVSSFDDCFTKMPKAVLFGIDAGFFFSMPVYMSIHSGSLQFIHSLENDLIVLFSLSLHQCLHQKSEAEKKLSSCTSQEVTTSMESDILVKHLQEELRNYAQATLNYSVLSLVCKFLGPDHAFVTGSLFHGSSQLQLVCKLEDSIVQLLFLNGFLFCSYASEGFEVREARKLKSSHENIELLKEKLLEEKGRRERAESELLKLPEIQLSMKKLEDELLSWKLMVKDIPGVSCSDDVPMKFAALQKYLLMCTRTMHHTSIDVSLCLNADLEYFIRYGHVFMHMSIPLCSQELGGSHDNEATIIEVIEGMMKLGEANARLKQMEVSLDAAEHAKQNVETEAALAKRVQKYPNRRLSGLN</sequence>
<feature type="coiled-coil region" evidence="7">
    <location>
        <begin position="574"/>
        <end position="608"/>
    </location>
</feature>